<organism evidence="2 3">
    <name type="scientific">Desulfuromonas soudanensis</name>
    <dbReference type="NCBI Taxonomy" id="1603606"/>
    <lineage>
        <taxon>Bacteria</taxon>
        <taxon>Pseudomonadati</taxon>
        <taxon>Thermodesulfobacteriota</taxon>
        <taxon>Desulfuromonadia</taxon>
        <taxon>Desulfuromonadales</taxon>
        <taxon>Desulfuromonadaceae</taxon>
        <taxon>Desulfuromonas</taxon>
    </lineage>
</organism>
<dbReference type="AlphaFoldDB" id="A0A0M3QFG6"/>
<name>A0A0M3QFG6_9BACT</name>
<dbReference type="KEGG" id="des:DSOUD_1252"/>
<evidence type="ECO:0000313" key="3">
    <source>
        <dbReference type="Proteomes" id="UP000057158"/>
    </source>
</evidence>
<evidence type="ECO:0000256" key="1">
    <source>
        <dbReference type="SAM" id="Phobius"/>
    </source>
</evidence>
<sequence length="78" mass="8193">MRANGRIASMIAVVVGNAYPAFAASGAREDSSGLAVWIFLGFCALIVLAQLVPAVLMMLGLVKGITESREEPVKQSVE</sequence>
<dbReference type="OrthoDB" id="5398345at2"/>
<evidence type="ECO:0000313" key="2">
    <source>
        <dbReference type="EMBL" id="ALC16033.1"/>
    </source>
</evidence>
<keyword evidence="1" id="KW-0472">Membrane</keyword>
<dbReference type="STRING" id="1603606.DSOUD_1252"/>
<gene>
    <name evidence="2" type="ORF">DSOUD_1252</name>
</gene>
<feature type="transmembrane region" description="Helical" evidence="1">
    <location>
        <begin position="33"/>
        <end position="59"/>
    </location>
</feature>
<keyword evidence="3" id="KW-1185">Reference proteome</keyword>
<keyword evidence="1" id="KW-1133">Transmembrane helix</keyword>
<proteinExistence type="predicted"/>
<accession>A0A0M3QFG6</accession>
<dbReference type="Proteomes" id="UP000057158">
    <property type="component" value="Chromosome"/>
</dbReference>
<dbReference type="RefSeq" id="WP_053550184.1">
    <property type="nucleotide sequence ID" value="NZ_CP010802.1"/>
</dbReference>
<reference evidence="2 3" key="1">
    <citation type="submission" date="2015-07" db="EMBL/GenBank/DDBJ databases">
        <title>Isolation and Genomic Characterization of a Novel Halophilic Metal-Reducing Deltaproteobacterium from the Deep Subsurface.</title>
        <authorList>
            <person name="Badalamenti J.P."/>
            <person name="Summers Z.M."/>
            <person name="Gralnick J.A."/>
            <person name="Bond D.R."/>
        </authorList>
    </citation>
    <scope>NUCLEOTIDE SEQUENCE [LARGE SCALE GENOMIC DNA]</scope>
    <source>
        <strain evidence="2 3">WTL</strain>
    </source>
</reference>
<keyword evidence="1" id="KW-0812">Transmembrane</keyword>
<dbReference type="EMBL" id="CP010802">
    <property type="protein sequence ID" value="ALC16033.1"/>
    <property type="molecule type" value="Genomic_DNA"/>
</dbReference>
<dbReference type="PATRIC" id="fig|1603606.3.peg.1369"/>
<protein>
    <submittedName>
        <fullName evidence="2">Uncharacterized protein</fullName>
    </submittedName>
</protein>